<dbReference type="PROSITE" id="PS50893">
    <property type="entry name" value="ABC_TRANSPORTER_2"/>
    <property type="match status" value="1"/>
</dbReference>
<dbReference type="GO" id="GO:0016887">
    <property type="term" value="F:ATP hydrolysis activity"/>
    <property type="evidence" value="ECO:0007669"/>
    <property type="project" value="InterPro"/>
</dbReference>
<keyword evidence="5" id="KW-1185">Reference proteome</keyword>
<dbReference type="AlphaFoldDB" id="A0A2H1L6S5"/>
<dbReference type="SMART" id="SM00382">
    <property type="entry name" value="AAA"/>
    <property type="match status" value="1"/>
</dbReference>
<protein>
    <submittedName>
        <fullName evidence="4">ABC transporter</fullName>
    </submittedName>
</protein>
<dbReference type="RefSeq" id="WP_246075988.1">
    <property type="nucleotide sequence ID" value="NZ_FXZM01000010.1"/>
</dbReference>
<dbReference type="InterPro" id="IPR003593">
    <property type="entry name" value="AAA+_ATPase"/>
</dbReference>
<keyword evidence="2" id="KW-0067">ATP-binding</keyword>
<name>A0A2H1L6S5_9MICO</name>
<dbReference type="Pfam" id="PF00005">
    <property type="entry name" value="ABC_tran"/>
    <property type="match status" value="1"/>
</dbReference>
<dbReference type="PANTHER" id="PTHR43158">
    <property type="entry name" value="SKFA PEPTIDE EXPORT ATP-BINDING PROTEIN SKFE"/>
    <property type="match status" value="1"/>
</dbReference>
<organism evidence="4 5">
    <name type="scientific">Brevibacterium jeotgali</name>
    <dbReference type="NCBI Taxonomy" id="1262550"/>
    <lineage>
        <taxon>Bacteria</taxon>
        <taxon>Bacillati</taxon>
        <taxon>Actinomycetota</taxon>
        <taxon>Actinomycetes</taxon>
        <taxon>Micrococcales</taxon>
        <taxon>Brevibacteriaceae</taxon>
        <taxon>Brevibacterium</taxon>
    </lineage>
</organism>
<sequence length="222" mass="22981">MISDPCASSLVAVDGAAVERGGNVLLRPCSAVLGTGEALVITGGNGAGKTTLLTLLCGLSIPTAGTVLIDGSAPDERSPVFRSTVAGMLGLPPLARDLTIEEQLRLVTVSWGAPDRGPTGSHAIAQGLLTRLQIAHLADCFPHELSSGQLQLTGLALTLARPSSLLVLDEPEQRLDAERRGVVARLLAELREQGRGLVVSTHSPQIVDALATQVLDLDAARP</sequence>
<evidence type="ECO:0000256" key="2">
    <source>
        <dbReference type="ARBA" id="ARBA00022840"/>
    </source>
</evidence>
<accession>A0A2H1L6S5</accession>
<reference evidence="5" key="1">
    <citation type="submission" date="2017-03" db="EMBL/GenBank/DDBJ databases">
        <authorList>
            <person name="Monnet C."/>
        </authorList>
    </citation>
    <scope>NUCLEOTIDE SEQUENCE [LARGE SCALE GENOMIC DNA]</scope>
    <source>
        <strain evidence="5">SJ5-8</strain>
    </source>
</reference>
<dbReference type="Gene3D" id="3.40.50.300">
    <property type="entry name" value="P-loop containing nucleotide triphosphate hydrolases"/>
    <property type="match status" value="1"/>
</dbReference>
<dbReference type="InterPro" id="IPR003439">
    <property type="entry name" value="ABC_transporter-like_ATP-bd"/>
</dbReference>
<evidence type="ECO:0000313" key="5">
    <source>
        <dbReference type="Proteomes" id="UP000234462"/>
    </source>
</evidence>
<gene>
    <name evidence="4" type="ORF">BJEO58_02213</name>
</gene>
<evidence type="ECO:0000259" key="3">
    <source>
        <dbReference type="PROSITE" id="PS50893"/>
    </source>
</evidence>
<dbReference type="Proteomes" id="UP000234462">
    <property type="component" value="Unassembled WGS sequence"/>
</dbReference>
<dbReference type="InterPro" id="IPR027417">
    <property type="entry name" value="P-loop_NTPase"/>
</dbReference>
<dbReference type="PANTHER" id="PTHR43158:SF2">
    <property type="entry name" value="SKFA PEPTIDE EXPORT ATP-BINDING PROTEIN SKFE"/>
    <property type="match status" value="1"/>
</dbReference>
<proteinExistence type="predicted"/>
<dbReference type="EMBL" id="FXZM01000010">
    <property type="protein sequence ID" value="SMY12614.1"/>
    <property type="molecule type" value="Genomic_DNA"/>
</dbReference>
<evidence type="ECO:0000313" key="4">
    <source>
        <dbReference type="EMBL" id="SMY12614.1"/>
    </source>
</evidence>
<dbReference type="SUPFAM" id="SSF52540">
    <property type="entry name" value="P-loop containing nucleoside triphosphate hydrolases"/>
    <property type="match status" value="1"/>
</dbReference>
<feature type="domain" description="ABC transporter" evidence="3">
    <location>
        <begin position="11"/>
        <end position="219"/>
    </location>
</feature>
<keyword evidence="1" id="KW-0547">Nucleotide-binding</keyword>
<dbReference type="GO" id="GO:0005524">
    <property type="term" value="F:ATP binding"/>
    <property type="evidence" value="ECO:0007669"/>
    <property type="project" value="UniProtKB-KW"/>
</dbReference>
<evidence type="ECO:0000256" key="1">
    <source>
        <dbReference type="ARBA" id="ARBA00022741"/>
    </source>
</evidence>